<accession>B1HVE9</accession>
<proteinExistence type="predicted"/>
<name>B1HVE9_LYSSC</name>
<dbReference type="HOGENOM" id="CLU_074786_0_0_9"/>
<dbReference type="InterPro" id="IPR021247">
    <property type="entry name" value="DUF2785"/>
</dbReference>
<reference evidence="1 2" key="1">
    <citation type="journal article" date="2008" name="J. Bacteriol.">
        <title>Complete genome sequence of the mosquitocidal bacterium Bacillus sphaericus C3-41 and comparison with those of closely related Bacillus species.</title>
        <authorList>
            <person name="Hu X."/>
            <person name="Fan W."/>
            <person name="Han B."/>
            <person name="Liu H."/>
            <person name="Zheng D."/>
            <person name="Li Q."/>
            <person name="Dong W."/>
            <person name="Yan J."/>
            <person name="Gao M."/>
            <person name="Berry C."/>
            <person name="Yuan Z."/>
        </authorList>
    </citation>
    <scope>NUCLEOTIDE SEQUENCE [LARGE SCALE GENOMIC DNA]</scope>
    <source>
        <strain evidence="1 2">C3-41</strain>
    </source>
</reference>
<gene>
    <name evidence="1" type="ordered locus">Bsph_3983</name>
</gene>
<dbReference type="EnsemblBacteria" id="ACA41451">
    <property type="protein sequence ID" value="ACA41451"/>
    <property type="gene ID" value="Bsph_3983"/>
</dbReference>
<evidence type="ECO:0008006" key="3">
    <source>
        <dbReference type="Google" id="ProtNLM"/>
    </source>
</evidence>
<dbReference type="Proteomes" id="UP000002164">
    <property type="component" value="Chromosome"/>
</dbReference>
<dbReference type="Pfam" id="PF10978">
    <property type="entry name" value="DUF2785"/>
    <property type="match status" value="1"/>
</dbReference>
<organism evidence="1 2">
    <name type="scientific">Lysinibacillus sphaericus (strain C3-41)</name>
    <dbReference type="NCBI Taxonomy" id="444177"/>
    <lineage>
        <taxon>Bacteria</taxon>
        <taxon>Bacillati</taxon>
        <taxon>Bacillota</taxon>
        <taxon>Bacilli</taxon>
        <taxon>Bacillales</taxon>
        <taxon>Bacillaceae</taxon>
        <taxon>Lysinibacillus</taxon>
    </lineage>
</organism>
<sequence>MMEAHLNMNLKETLQSFSTMTLHERQAMMKDKGEWLLQEMMIHIGSTDAELRDHLIYRTFINLLSDNLLSTQQLQFLFETATSDNSLYLHIGEAPTDSVFTRSFSALLIAGLLAKDAEMLVLKDDELQPFFKKIGRYLLLEQDTRGYVQDKGWAHSISHGADLAAMTIKHPKFDLQYAPSILHALKLATWKGTVYVNDEEERLINIVDALLQQNYSEKALIEFVEQAFDKFEMHLMTQGYNESFFSGRTCTLNFMKTLYFSLKMNNKAPQLQNTIYGQVAKWLKLGD</sequence>
<dbReference type="AlphaFoldDB" id="B1HVE9"/>
<evidence type="ECO:0000313" key="2">
    <source>
        <dbReference type="Proteomes" id="UP000002164"/>
    </source>
</evidence>
<dbReference type="EMBL" id="CP000817">
    <property type="protein sequence ID" value="ACA41451.1"/>
    <property type="molecule type" value="Genomic_DNA"/>
</dbReference>
<evidence type="ECO:0000313" key="1">
    <source>
        <dbReference type="EMBL" id="ACA41451.1"/>
    </source>
</evidence>
<protein>
    <recommendedName>
        <fullName evidence="3">DUF2785 domain-containing protein</fullName>
    </recommendedName>
</protein>
<dbReference type="KEGG" id="lsp:Bsph_3983"/>